<dbReference type="Proteomes" id="UP000288216">
    <property type="component" value="Unassembled WGS sequence"/>
</dbReference>
<evidence type="ECO:0000256" key="1">
    <source>
        <dbReference type="ARBA" id="ARBA00004613"/>
    </source>
</evidence>
<dbReference type="InterPro" id="IPR001811">
    <property type="entry name" value="Chemokine_IL8-like_dom"/>
</dbReference>
<gene>
    <name evidence="12" type="ORF">scyTo_0019246</name>
</gene>
<evidence type="ECO:0000313" key="12">
    <source>
        <dbReference type="EMBL" id="GCB77152.1"/>
    </source>
</evidence>
<dbReference type="PANTHER" id="PTHR12015:SF108">
    <property type="entry name" value="C-C MOTIF CHEMOKINE 20"/>
    <property type="match status" value="1"/>
</dbReference>
<dbReference type="InterPro" id="IPR036048">
    <property type="entry name" value="Interleukin_8-like_sf"/>
</dbReference>
<feature type="signal peptide" evidence="9">
    <location>
        <begin position="1"/>
        <end position="25"/>
    </location>
</feature>
<keyword evidence="7" id="KW-1015">Disulfide bond</keyword>
<feature type="chain" id="PRO_5018807929" description="C-C motif chemokine" evidence="9">
    <location>
        <begin position="26"/>
        <end position="117"/>
    </location>
</feature>
<keyword evidence="8" id="KW-0395">Inflammatory response</keyword>
<sequence length="117" mass="13063">MKSTVFSTVALLFIISATLRSVSQASENGNTSEDCCLSTGDKLIPSKIVKGYKIQLAGNGCRIHAIMFLTKHSKHLCAPPDAKWVTALMHKVDMRKKQKAQPRRKQRRAQNKGKRRA</sequence>
<dbReference type="InterPro" id="IPR039809">
    <property type="entry name" value="Chemokine_b/g/d"/>
</dbReference>
<evidence type="ECO:0000313" key="13">
    <source>
        <dbReference type="Proteomes" id="UP000288216"/>
    </source>
</evidence>
<evidence type="ECO:0000256" key="9">
    <source>
        <dbReference type="RuleBase" id="RU361150"/>
    </source>
</evidence>
<evidence type="ECO:0000256" key="7">
    <source>
        <dbReference type="ARBA" id="ARBA00023157"/>
    </source>
</evidence>
<dbReference type="GO" id="GO:0008009">
    <property type="term" value="F:chemokine activity"/>
    <property type="evidence" value="ECO:0007669"/>
    <property type="project" value="InterPro"/>
</dbReference>
<dbReference type="STRING" id="75743.A0A401PVN2"/>
<feature type="domain" description="Chemokine interleukin-8-like" evidence="11">
    <location>
        <begin position="32"/>
        <end position="92"/>
    </location>
</feature>
<dbReference type="FunFam" id="2.40.50.40:FF:000012">
    <property type="entry name" value="C-C motif chemokine"/>
    <property type="match status" value="1"/>
</dbReference>
<evidence type="ECO:0000256" key="3">
    <source>
        <dbReference type="ARBA" id="ARBA00022500"/>
    </source>
</evidence>
<organism evidence="12 13">
    <name type="scientific">Scyliorhinus torazame</name>
    <name type="common">Cloudy catshark</name>
    <name type="synonym">Catulus torazame</name>
    <dbReference type="NCBI Taxonomy" id="75743"/>
    <lineage>
        <taxon>Eukaryota</taxon>
        <taxon>Metazoa</taxon>
        <taxon>Chordata</taxon>
        <taxon>Craniata</taxon>
        <taxon>Vertebrata</taxon>
        <taxon>Chondrichthyes</taxon>
        <taxon>Elasmobranchii</taxon>
        <taxon>Galeomorphii</taxon>
        <taxon>Galeoidea</taxon>
        <taxon>Carcharhiniformes</taxon>
        <taxon>Scyliorhinidae</taxon>
        <taxon>Scyliorhinus</taxon>
    </lineage>
</organism>
<dbReference type="AlphaFoldDB" id="A0A401PVN2"/>
<evidence type="ECO:0000256" key="4">
    <source>
        <dbReference type="ARBA" id="ARBA00022514"/>
    </source>
</evidence>
<dbReference type="SMART" id="SM00199">
    <property type="entry name" value="SCY"/>
    <property type="match status" value="1"/>
</dbReference>
<dbReference type="InterPro" id="IPR000827">
    <property type="entry name" value="Chemokine_CC_CS"/>
</dbReference>
<keyword evidence="3 9" id="KW-0145">Chemotaxis</keyword>
<keyword evidence="5 9" id="KW-0964">Secreted</keyword>
<keyword evidence="4 9" id="KW-0202">Cytokine</keyword>
<dbReference type="GO" id="GO:0006954">
    <property type="term" value="P:inflammatory response"/>
    <property type="evidence" value="ECO:0007669"/>
    <property type="project" value="UniProtKB-KW"/>
</dbReference>
<dbReference type="EMBL" id="BFAA01014116">
    <property type="protein sequence ID" value="GCB77152.1"/>
    <property type="molecule type" value="Genomic_DNA"/>
</dbReference>
<dbReference type="Gene3D" id="2.40.50.40">
    <property type="match status" value="1"/>
</dbReference>
<reference evidence="12 13" key="1">
    <citation type="journal article" date="2018" name="Nat. Ecol. Evol.">
        <title>Shark genomes provide insights into elasmobranch evolution and the origin of vertebrates.</title>
        <authorList>
            <person name="Hara Y"/>
            <person name="Yamaguchi K"/>
            <person name="Onimaru K"/>
            <person name="Kadota M"/>
            <person name="Koyanagi M"/>
            <person name="Keeley SD"/>
            <person name="Tatsumi K"/>
            <person name="Tanaka K"/>
            <person name="Motone F"/>
            <person name="Kageyama Y"/>
            <person name="Nozu R"/>
            <person name="Adachi N"/>
            <person name="Nishimura O"/>
            <person name="Nakagawa R"/>
            <person name="Tanegashima C"/>
            <person name="Kiyatake I"/>
            <person name="Matsumoto R"/>
            <person name="Murakumo K"/>
            <person name="Nishida K"/>
            <person name="Terakita A"/>
            <person name="Kuratani S"/>
            <person name="Sato K"/>
            <person name="Hyodo S Kuraku.S."/>
        </authorList>
    </citation>
    <scope>NUCLEOTIDE SEQUENCE [LARGE SCALE GENOMIC DNA]</scope>
</reference>
<evidence type="ECO:0000256" key="2">
    <source>
        <dbReference type="ARBA" id="ARBA00010868"/>
    </source>
</evidence>
<comment type="similarity">
    <text evidence="2 9">Belongs to the intercrine beta (chemokine CC) family.</text>
</comment>
<evidence type="ECO:0000256" key="5">
    <source>
        <dbReference type="ARBA" id="ARBA00022525"/>
    </source>
</evidence>
<dbReference type="GO" id="GO:0005615">
    <property type="term" value="C:extracellular space"/>
    <property type="evidence" value="ECO:0007669"/>
    <property type="project" value="UniProtKB-KW"/>
</dbReference>
<comment type="caution">
    <text evidence="12">The sequence shown here is derived from an EMBL/GenBank/DDBJ whole genome shotgun (WGS) entry which is preliminary data.</text>
</comment>
<dbReference type="PROSITE" id="PS00472">
    <property type="entry name" value="SMALL_CYTOKINES_CC"/>
    <property type="match status" value="1"/>
</dbReference>
<dbReference type="Pfam" id="PF00048">
    <property type="entry name" value="IL8"/>
    <property type="match status" value="1"/>
</dbReference>
<evidence type="ECO:0000256" key="6">
    <source>
        <dbReference type="ARBA" id="ARBA00022729"/>
    </source>
</evidence>
<accession>A0A401PVN2</accession>
<dbReference type="GO" id="GO:0006955">
    <property type="term" value="P:immune response"/>
    <property type="evidence" value="ECO:0007669"/>
    <property type="project" value="InterPro"/>
</dbReference>
<dbReference type="PANTHER" id="PTHR12015">
    <property type="entry name" value="SMALL INDUCIBLE CYTOKINE A"/>
    <property type="match status" value="1"/>
</dbReference>
<keyword evidence="13" id="KW-1185">Reference proteome</keyword>
<name>A0A401PVN2_SCYTO</name>
<protein>
    <recommendedName>
        <fullName evidence="9">C-C motif chemokine</fullName>
    </recommendedName>
</protein>
<dbReference type="SUPFAM" id="SSF54117">
    <property type="entry name" value="Interleukin 8-like chemokines"/>
    <property type="match status" value="1"/>
</dbReference>
<feature type="region of interest" description="Disordered" evidence="10">
    <location>
        <begin position="93"/>
        <end position="117"/>
    </location>
</feature>
<proteinExistence type="inferred from homology"/>
<dbReference type="OrthoDB" id="9909116at2759"/>
<dbReference type="OMA" id="CKRTEQP"/>
<keyword evidence="6 9" id="KW-0732">Signal</keyword>
<evidence type="ECO:0000256" key="8">
    <source>
        <dbReference type="ARBA" id="ARBA00023198"/>
    </source>
</evidence>
<comment type="subcellular location">
    <subcellularLocation>
        <location evidence="1 9">Secreted</location>
    </subcellularLocation>
</comment>
<evidence type="ECO:0000259" key="11">
    <source>
        <dbReference type="SMART" id="SM00199"/>
    </source>
</evidence>
<evidence type="ECO:0000256" key="10">
    <source>
        <dbReference type="SAM" id="MobiDB-lite"/>
    </source>
</evidence>